<dbReference type="GO" id="GO:0005743">
    <property type="term" value="C:mitochondrial inner membrane"/>
    <property type="evidence" value="ECO:0007669"/>
    <property type="project" value="UniProtKB-SubCell"/>
</dbReference>
<evidence type="ECO:0000256" key="3">
    <source>
        <dbReference type="ARBA" id="ARBA00018191"/>
    </source>
</evidence>
<keyword evidence="5" id="KW-0999">Mitochondrion inner membrane</keyword>
<comment type="similarity">
    <text evidence="2">Belongs to the complex I NDUFA11 subunit family.</text>
</comment>
<evidence type="ECO:0000256" key="6">
    <source>
        <dbReference type="ARBA" id="ARBA00022989"/>
    </source>
</evidence>
<evidence type="ECO:0000256" key="10">
    <source>
        <dbReference type="ARBA" id="ARBA00031497"/>
    </source>
</evidence>
<dbReference type="PANTHER" id="PTHR21382">
    <property type="entry name" value="NADH-UBIQUINONE OXIDOREDUCTASE SUBUNIT"/>
    <property type="match status" value="1"/>
</dbReference>
<dbReference type="PANTHER" id="PTHR21382:SF1">
    <property type="entry name" value="NADH DEHYDROGENASE [UBIQUINONE] 1 ALPHA SUBCOMPLEX SUBUNIT 11"/>
    <property type="match status" value="1"/>
</dbReference>
<dbReference type="EMBL" id="VZRC01000774">
    <property type="protein sequence ID" value="NWS62081.1"/>
    <property type="molecule type" value="Genomic_DNA"/>
</dbReference>
<evidence type="ECO:0000256" key="4">
    <source>
        <dbReference type="ARBA" id="ARBA00022692"/>
    </source>
</evidence>
<evidence type="ECO:0000256" key="9">
    <source>
        <dbReference type="ARBA" id="ARBA00030608"/>
    </source>
</evidence>
<dbReference type="InterPro" id="IPR039205">
    <property type="entry name" value="NDUFA11"/>
</dbReference>
<evidence type="ECO:0000256" key="2">
    <source>
        <dbReference type="ARBA" id="ARBA00008699"/>
    </source>
</evidence>
<keyword evidence="6" id="KW-1133">Transmembrane helix</keyword>
<keyword evidence="7" id="KW-0496">Mitochondrion</keyword>
<protein>
    <recommendedName>
        <fullName evidence="3">NADH dehydrogenase [ubiquinone] 1 alpha subcomplex subunit 11</fullName>
    </recommendedName>
    <alternativeName>
        <fullName evidence="9">Complex I-B14.7</fullName>
    </alternativeName>
    <alternativeName>
        <fullName evidence="10">NADH-ubiquinone oxidoreductase subunit B14.7</fullName>
    </alternativeName>
</protein>
<dbReference type="AlphaFoldDB" id="A0A7K5GYD2"/>
<evidence type="ECO:0000256" key="8">
    <source>
        <dbReference type="ARBA" id="ARBA00023136"/>
    </source>
</evidence>
<keyword evidence="8" id="KW-0472">Membrane</keyword>
<reference evidence="11 12" key="1">
    <citation type="submission" date="2019-09" db="EMBL/GenBank/DDBJ databases">
        <title>Bird 10,000 Genomes (B10K) Project - Family phase.</title>
        <authorList>
            <person name="Zhang G."/>
        </authorList>
    </citation>
    <scope>NUCLEOTIDE SEQUENCE [LARGE SCALE GENOMIC DNA]</scope>
    <source>
        <strain evidence="11">B10K-CU-031-22</strain>
    </source>
</reference>
<accession>A0A7K5GYD2</accession>
<feature type="non-terminal residue" evidence="11">
    <location>
        <position position="1"/>
    </location>
</feature>
<proteinExistence type="inferred from homology"/>
<dbReference type="GO" id="GO:0045271">
    <property type="term" value="C:respiratory chain complex I"/>
    <property type="evidence" value="ECO:0007669"/>
    <property type="project" value="InterPro"/>
</dbReference>
<organism evidence="11 12">
    <name type="scientific">Chunga burmeisteri</name>
    <name type="common">Black-legged seriema</name>
    <dbReference type="NCBI Taxonomy" id="1352770"/>
    <lineage>
        <taxon>Eukaryota</taxon>
        <taxon>Metazoa</taxon>
        <taxon>Chordata</taxon>
        <taxon>Craniata</taxon>
        <taxon>Vertebrata</taxon>
        <taxon>Euteleostomi</taxon>
        <taxon>Archelosauria</taxon>
        <taxon>Archosauria</taxon>
        <taxon>Dinosauria</taxon>
        <taxon>Saurischia</taxon>
        <taxon>Theropoda</taxon>
        <taxon>Coelurosauria</taxon>
        <taxon>Aves</taxon>
        <taxon>Neognathae</taxon>
        <taxon>Neoaves</taxon>
        <taxon>Telluraves</taxon>
        <taxon>Australaves</taxon>
        <taxon>Cariamiformes</taxon>
        <taxon>Cariamidae</taxon>
        <taxon>Chunga</taxon>
    </lineage>
</organism>
<comment type="caution">
    <text evidence="11">The sequence shown here is derived from an EMBL/GenBank/DDBJ whole genome shotgun (WGS) entry which is preliminary data.</text>
</comment>
<keyword evidence="4" id="KW-0812">Transmembrane</keyword>
<evidence type="ECO:0000256" key="7">
    <source>
        <dbReference type="ARBA" id="ARBA00023128"/>
    </source>
</evidence>
<name>A0A7K5GYD2_9AVES</name>
<sequence length="65" mass="6657">CPCGAMASYWDGPEGEECPRRTWLTTRVGAAAGGGLIGTAYRIILLQPSSALAALQTAAADSVTM</sequence>
<dbReference type="Proteomes" id="UP000541181">
    <property type="component" value="Unassembled WGS sequence"/>
</dbReference>
<comment type="subcellular location">
    <subcellularLocation>
        <location evidence="1">Mitochondrion inner membrane</location>
        <topology evidence="1">Multi-pass membrane protein</topology>
        <orientation evidence="1">Matrix side</orientation>
    </subcellularLocation>
</comment>
<evidence type="ECO:0000256" key="5">
    <source>
        <dbReference type="ARBA" id="ARBA00022792"/>
    </source>
</evidence>
<evidence type="ECO:0000313" key="11">
    <source>
        <dbReference type="EMBL" id="NWS62081.1"/>
    </source>
</evidence>
<gene>
    <name evidence="11" type="primary">Ndufa11</name>
    <name evidence="11" type="ORF">CHUBUR_R14458</name>
</gene>
<evidence type="ECO:0000313" key="12">
    <source>
        <dbReference type="Proteomes" id="UP000541181"/>
    </source>
</evidence>
<dbReference type="GO" id="GO:0006120">
    <property type="term" value="P:mitochondrial electron transport, NADH to ubiquinone"/>
    <property type="evidence" value="ECO:0007669"/>
    <property type="project" value="InterPro"/>
</dbReference>
<evidence type="ECO:0000256" key="1">
    <source>
        <dbReference type="ARBA" id="ARBA00004292"/>
    </source>
</evidence>
<keyword evidence="12" id="KW-1185">Reference proteome</keyword>
<feature type="non-terminal residue" evidence="11">
    <location>
        <position position="65"/>
    </location>
</feature>